<dbReference type="RefSeq" id="WP_193534615.1">
    <property type="nucleotide sequence ID" value="NZ_JADCLJ010000007.1"/>
</dbReference>
<accession>A0ABR9QF82</accession>
<comment type="caution">
    <text evidence="1">The sequence shown here is derived from an EMBL/GenBank/DDBJ whole genome shotgun (WGS) entry which is preliminary data.</text>
</comment>
<dbReference type="Proteomes" id="UP001516662">
    <property type="component" value="Unassembled WGS sequence"/>
</dbReference>
<organism evidence="1 2">
    <name type="scientific">Litchfieldia luteola</name>
    <dbReference type="NCBI Taxonomy" id="682179"/>
    <lineage>
        <taxon>Bacteria</taxon>
        <taxon>Bacillati</taxon>
        <taxon>Bacillota</taxon>
        <taxon>Bacilli</taxon>
        <taxon>Bacillales</taxon>
        <taxon>Bacillaceae</taxon>
        <taxon>Litchfieldia</taxon>
    </lineage>
</organism>
<evidence type="ECO:0000313" key="2">
    <source>
        <dbReference type="Proteomes" id="UP001516662"/>
    </source>
</evidence>
<dbReference type="InterPro" id="IPR014985">
    <property type="entry name" value="WbqC"/>
</dbReference>
<keyword evidence="2" id="KW-1185">Reference proteome</keyword>
<reference evidence="1 2" key="1">
    <citation type="submission" date="2020-10" db="EMBL/GenBank/DDBJ databases">
        <title>Bacillus sp. HD4P25, an endophyte from a halophyte.</title>
        <authorList>
            <person name="Sun J.-Q."/>
        </authorList>
    </citation>
    <scope>NUCLEOTIDE SEQUENCE [LARGE SCALE GENOMIC DNA]</scope>
    <source>
        <strain evidence="1 2">YIM 93174</strain>
    </source>
</reference>
<evidence type="ECO:0000313" key="1">
    <source>
        <dbReference type="EMBL" id="MBE4907140.1"/>
    </source>
</evidence>
<name>A0ABR9QF82_9BACI</name>
<gene>
    <name evidence="1" type="ORF">IMZ08_03585</name>
</gene>
<proteinExistence type="predicted"/>
<dbReference type="EMBL" id="JADCLJ010000007">
    <property type="protein sequence ID" value="MBE4907140.1"/>
    <property type="molecule type" value="Genomic_DNA"/>
</dbReference>
<sequence length="231" mass="27263">MYHIKKVAIHQPNYLPWIGFFDKMDQADAFILLDTAVHSKSEFVNRNRIKTPQGNLWLTVPIKQKEIPIFQIDVDLNKRWNQKHWKTIQSNYKKSKYWSLYQEGFEKIYSHNWSKLVDLNLALIMHIKDILGIETDIFIESDFNKDFGKGNTRNINLVKHVNGDIYLSGTGAKAYNDEAEYKENNLTLQYQEFNHPVYQQNWGDFIANLSVIDMIFHCGPDTIHIIRSLRK</sequence>
<dbReference type="Pfam" id="PF08889">
    <property type="entry name" value="WbqC"/>
    <property type="match status" value="1"/>
</dbReference>
<protein>
    <submittedName>
        <fullName evidence="1">WbqC family protein</fullName>
    </submittedName>
</protein>